<proteinExistence type="predicted"/>
<dbReference type="AlphaFoldDB" id="X1SDN7"/>
<protein>
    <submittedName>
        <fullName evidence="1">Uncharacterized protein</fullName>
    </submittedName>
</protein>
<dbReference type="EMBL" id="BARW01006536">
    <property type="protein sequence ID" value="GAI77261.1"/>
    <property type="molecule type" value="Genomic_DNA"/>
</dbReference>
<reference evidence="1" key="1">
    <citation type="journal article" date="2014" name="Front. Microbiol.">
        <title>High frequency of phylogenetically diverse reductive dehalogenase-homologous genes in deep subseafloor sedimentary metagenomes.</title>
        <authorList>
            <person name="Kawai M."/>
            <person name="Futagami T."/>
            <person name="Toyoda A."/>
            <person name="Takaki Y."/>
            <person name="Nishi S."/>
            <person name="Hori S."/>
            <person name="Arai W."/>
            <person name="Tsubouchi T."/>
            <person name="Morono Y."/>
            <person name="Uchiyama I."/>
            <person name="Ito T."/>
            <person name="Fujiyama A."/>
            <person name="Inagaki F."/>
            <person name="Takami H."/>
        </authorList>
    </citation>
    <scope>NUCLEOTIDE SEQUENCE</scope>
    <source>
        <strain evidence="1">Expedition CK06-06</strain>
    </source>
</reference>
<sequence length="223" mass="25003">MVVCLSAPALAWEVEDPSVADNEDFIGGGGYDDGVYGHARSGAQPWPFYKIPNEGYSLYRDDVTDTGNLDQVYFLTFTPDKIDLPIIASYGPYTAEEVGQEGLQADYPYEGLAEYWHMGGEVSPDTWYWATEPRGYDLPTVRDPAKYLTIVLPDDRMRVKLKGTRRYAGDIDFNDGTWRIQIPANVRIWRDTGGAAHKLYVLEDGTIKSGIHFSCGEPIVTRM</sequence>
<organism evidence="1">
    <name type="scientific">marine sediment metagenome</name>
    <dbReference type="NCBI Taxonomy" id="412755"/>
    <lineage>
        <taxon>unclassified sequences</taxon>
        <taxon>metagenomes</taxon>
        <taxon>ecological metagenomes</taxon>
    </lineage>
</organism>
<name>X1SDN7_9ZZZZ</name>
<comment type="caution">
    <text evidence="1">The sequence shown here is derived from an EMBL/GenBank/DDBJ whole genome shotgun (WGS) entry which is preliminary data.</text>
</comment>
<accession>X1SDN7</accession>
<evidence type="ECO:0000313" key="1">
    <source>
        <dbReference type="EMBL" id="GAI77261.1"/>
    </source>
</evidence>
<gene>
    <name evidence="1" type="ORF">S12H4_13730</name>
</gene>